<sequence length="291" mass="33782">MRITCSYRQIVNQQTLEVLKRSINKTIADAAPHIQAAKEKQMKILSSKLIQFNDWYMRITGLDKVTLAQEKVTALQDQLLQIQEKRRSVGSQLAEVRQRSIDLQDELHKVKRQEDLERFLELMKKETEVLKLEKSIANTFQQYDQTERELFTAFSDSIRDSHEKQRAQMEYTKYFGFVLSIAGSFLAFVYSTLRKEQLKQIIDERLKKVTELNVNMMNTMLANRSTLDKFDDRVTNILTQLSNYNRINVDTVRNDATSPSEADTFLNLNNTYLQVAGILLGLWLISKALSG</sequence>
<evidence type="ECO:0000313" key="3">
    <source>
        <dbReference type="EMBL" id="ENN74005.1"/>
    </source>
</evidence>
<dbReference type="EMBL" id="KB632108">
    <property type="protein sequence ID" value="ERL88885.1"/>
    <property type="molecule type" value="Genomic_DNA"/>
</dbReference>
<keyword evidence="2" id="KW-1133">Transmembrane helix</keyword>
<dbReference type="AlphaFoldDB" id="N6TXF9"/>
<evidence type="ECO:0000313" key="4">
    <source>
        <dbReference type="EMBL" id="ERL88885.1"/>
    </source>
</evidence>
<dbReference type="InterPro" id="IPR037660">
    <property type="entry name" value="CCDC51"/>
</dbReference>
<feature type="coiled-coil region" evidence="1">
    <location>
        <begin position="65"/>
        <end position="149"/>
    </location>
</feature>
<evidence type="ECO:0000313" key="7">
    <source>
        <dbReference type="Proteomes" id="UP000030742"/>
    </source>
</evidence>
<dbReference type="EnsemblMetazoa" id="XM_019910092.1">
    <property type="protein sequence ID" value="XP_019765651.1"/>
    <property type="gene ID" value="LOC109541274"/>
</dbReference>
<accession>N6TXF9</accession>
<keyword evidence="6" id="KW-1185">Reference proteome</keyword>
<evidence type="ECO:0000256" key="2">
    <source>
        <dbReference type="SAM" id="Phobius"/>
    </source>
</evidence>
<evidence type="ECO:0000313" key="5">
    <source>
        <dbReference type="EnsemblMetazoa" id="XP_019765651.1"/>
    </source>
</evidence>
<dbReference type="PANTHER" id="PTHR28624:SF1">
    <property type="entry name" value="MITOCHONDRIAL POTASSIUM CHANNEL"/>
    <property type="match status" value="1"/>
</dbReference>
<evidence type="ECO:0000313" key="6">
    <source>
        <dbReference type="Proteomes" id="UP000019118"/>
    </source>
</evidence>
<evidence type="ECO:0000256" key="1">
    <source>
        <dbReference type="SAM" id="Coils"/>
    </source>
</evidence>
<name>N6TXF9_DENPD</name>
<dbReference type="HOGENOM" id="CLU_957331_0_0_1"/>
<feature type="non-terminal residue" evidence="3">
    <location>
        <position position="1"/>
    </location>
</feature>
<dbReference type="OrthoDB" id="6243211at2759"/>
<dbReference type="EMBL" id="KB741084">
    <property type="protein sequence ID" value="ENN74005.1"/>
    <property type="molecule type" value="Genomic_DNA"/>
</dbReference>
<feature type="transmembrane region" description="Helical" evidence="2">
    <location>
        <begin position="174"/>
        <end position="193"/>
    </location>
</feature>
<dbReference type="PANTHER" id="PTHR28624">
    <property type="entry name" value="COILED-COIL DOMAIN-CONTAINING PROTEIN 51"/>
    <property type="match status" value="1"/>
</dbReference>
<dbReference type="KEGG" id="dpa:109541274"/>
<dbReference type="STRING" id="77166.N6TXF9"/>
<dbReference type="OMA" id="NHALKMK"/>
<dbReference type="Proteomes" id="UP000030742">
    <property type="component" value="Unassembled WGS sequence"/>
</dbReference>
<reference evidence="5" key="2">
    <citation type="submission" date="2024-08" db="UniProtKB">
        <authorList>
            <consortium name="EnsemblMetazoa"/>
        </authorList>
    </citation>
    <scope>IDENTIFICATION</scope>
</reference>
<keyword evidence="2" id="KW-0812">Transmembrane</keyword>
<keyword evidence="2" id="KW-0472">Membrane</keyword>
<protein>
    <recommendedName>
        <fullName evidence="8">Coiled-coil domain-containing protein 51</fullName>
    </recommendedName>
</protein>
<organism evidence="3">
    <name type="scientific">Dendroctonus ponderosae</name>
    <name type="common">Mountain pine beetle</name>
    <dbReference type="NCBI Taxonomy" id="77166"/>
    <lineage>
        <taxon>Eukaryota</taxon>
        <taxon>Metazoa</taxon>
        <taxon>Ecdysozoa</taxon>
        <taxon>Arthropoda</taxon>
        <taxon>Hexapoda</taxon>
        <taxon>Insecta</taxon>
        <taxon>Pterygota</taxon>
        <taxon>Neoptera</taxon>
        <taxon>Endopterygota</taxon>
        <taxon>Coleoptera</taxon>
        <taxon>Polyphaga</taxon>
        <taxon>Cucujiformia</taxon>
        <taxon>Curculionidae</taxon>
        <taxon>Scolytinae</taxon>
        <taxon>Dendroctonus</taxon>
    </lineage>
</organism>
<dbReference type="Proteomes" id="UP000019118">
    <property type="component" value="Unassembled WGS sequence"/>
</dbReference>
<keyword evidence="1" id="KW-0175">Coiled coil</keyword>
<reference evidence="6 7" key="1">
    <citation type="journal article" date="2013" name="Genome Biol.">
        <title>Draft genome of the mountain pine beetle, Dendroctonus ponderosae Hopkins, a major forest pest.</title>
        <authorList>
            <person name="Keeling C.I."/>
            <person name="Yuen M.M."/>
            <person name="Liao N.Y."/>
            <person name="Docking T.R."/>
            <person name="Chan S.K."/>
            <person name="Taylor G.A."/>
            <person name="Palmquist D.L."/>
            <person name="Jackman S.D."/>
            <person name="Nguyen A."/>
            <person name="Li M."/>
            <person name="Henderson H."/>
            <person name="Janes J.K."/>
            <person name="Zhao Y."/>
            <person name="Pandoh P."/>
            <person name="Moore R."/>
            <person name="Sperling F.A."/>
            <person name="Huber D.P."/>
            <person name="Birol I."/>
            <person name="Jones S.J."/>
            <person name="Bohlmann J."/>
        </authorList>
    </citation>
    <scope>NUCLEOTIDE SEQUENCE</scope>
</reference>
<proteinExistence type="predicted"/>
<evidence type="ECO:0008006" key="8">
    <source>
        <dbReference type="Google" id="ProtNLM"/>
    </source>
</evidence>
<gene>
    <name evidence="5" type="primary">109541274</name>
    <name evidence="4" type="ORF">D910_06267</name>
    <name evidence="3" type="ORF">YQE_09395</name>
</gene>